<dbReference type="Pfam" id="PF14529">
    <property type="entry name" value="Exo_endo_phos_2"/>
    <property type="match status" value="1"/>
</dbReference>
<dbReference type="AlphaFoldDB" id="A0AAV2BVH0"/>
<evidence type="ECO:0000313" key="2">
    <source>
        <dbReference type="EMBL" id="CAL1300058.1"/>
    </source>
</evidence>
<reference evidence="2 3" key="1">
    <citation type="submission" date="2024-04" db="EMBL/GenBank/DDBJ databases">
        <authorList>
            <person name="Rising A."/>
            <person name="Reimegard J."/>
            <person name="Sonavane S."/>
            <person name="Akerstrom W."/>
            <person name="Nylinder S."/>
            <person name="Hedman E."/>
            <person name="Kallberg Y."/>
        </authorList>
    </citation>
    <scope>NUCLEOTIDE SEQUENCE [LARGE SCALE GENOMIC DNA]</scope>
</reference>
<dbReference type="InterPro" id="IPR036691">
    <property type="entry name" value="Endo/exonu/phosph_ase_sf"/>
</dbReference>
<protein>
    <recommendedName>
        <fullName evidence="1">Endonuclease/exonuclease/phosphatase domain-containing protein</fullName>
    </recommendedName>
</protein>
<dbReference type="PANTHER" id="PTHR33273">
    <property type="entry name" value="DOMAIN-CONTAINING PROTEIN, PUTATIVE-RELATED"/>
    <property type="match status" value="1"/>
</dbReference>
<proteinExistence type="predicted"/>
<evidence type="ECO:0000313" key="3">
    <source>
        <dbReference type="Proteomes" id="UP001497382"/>
    </source>
</evidence>
<dbReference type="Proteomes" id="UP001497382">
    <property type="component" value="Unassembled WGS sequence"/>
</dbReference>
<dbReference type="PANTHER" id="PTHR33273:SF4">
    <property type="entry name" value="ENDONUCLEASE_EXONUCLEASE_PHOSPHATASE DOMAIN-CONTAINING PROTEIN"/>
    <property type="match status" value="1"/>
</dbReference>
<feature type="domain" description="Endonuclease/exonuclease/phosphatase" evidence="1">
    <location>
        <begin position="79"/>
        <end position="191"/>
    </location>
</feature>
<dbReference type="Gene3D" id="3.60.10.10">
    <property type="entry name" value="Endonuclease/exonuclease/phosphatase"/>
    <property type="match status" value="1"/>
</dbReference>
<organism evidence="2 3">
    <name type="scientific">Larinioides sclopetarius</name>
    <dbReference type="NCBI Taxonomy" id="280406"/>
    <lineage>
        <taxon>Eukaryota</taxon>
        <taxon>Metazoa</taxon>
        <taxon>Ecdysozoa</taxon>
        <taxon>Arthropoda</taxon>
        <taxon>Chelicerata</taxon>
        <taxon>Arachnida</taxon>
        <taxon>Araneae</taxon>
        <taxon>Araneomorphae</taxon>
        <taxon>Entelegynae</taxon>
        <taxon>Araneoidea</taxon>
        <taxon>Araneidae</taxon>
        <taxon>Larinioides</taxon>
    </lineage>
</organism>
<sequence length="267" mass="29582">ALLNFSQPVCVALQETFLKSNFYFKLRGYSCVRKDVDSLTTPSGGVCILTSNLYPSSPFPRRFSVQAVAVQVQIRTLVTVCCIYLPPHDTISVADLNALVGQLPAPFLLIGDFIGHSTLWGSENTNSRGRLIEELISDNCLCLFNSNEKTYFHAPTRTFHCLDLAICSPSLLPLLNLRVASDLYNSDHFPLLVSYADSAHVTQLPQRYLFQRADWAAFRQMAVIIDEAISRVKPLAHLKSYRGFLTMGGFTLGASLGVEGGFSFFTL</sequence>
<keyword evidence="3" id="KW-1185">Reference proteome</keyword>
<name>A0AAV2BVH0_9ARAC</name>
<gene>
    <name evidence="2" type="ORF">LARSCL_LOCUS21715</name>
</gene>
<dbReference type="GO" id="GO:0003824">
    <property type="term" value="F:catalytic activity"/>
    <property type="evidence" value="ECO:0007669"/>
    <property type="project" value="InterPro"/>
</dbReference>
<dbReference type="SUPFAM" id="SSF56219">
    <property type="entry name" value="DNase I-like"/>
    <property type="match status" value="1"/>
</dbReference>
<accession>A0AAV2BVH0</accession>
<feature type="non-terminal residue" evidence="2">
    <location>
        <position position="1"/>
    </location>
</feature>
<comment type="caution">
    <text evidence="2">The sequence shown here is derived from an EMBL/GenBank/DDBJ whole genome shotgun (WGS) entry which is preliminary data.</text>
</comment>
<dbReference type="InterPro" id="IPR005135">
    <property type="entry name" value="Endo/exonuclease/phosphatase"/>
</dbReference>
<dbReference type="EMBL" id="CAXIEN010000532">
    <property type="protein sequence ID" value="CAL1300058.1"/>
    <property type="molecule type" value="Genomic_DNA"/>
</dbReference>
<evidence type="ECO:0000259" key="1">
    <source>
        <dbReference type="Pfam" id="PF14529"/>
    </source>
</evidence>